<feature type="compositionally biased region" description="Polar residues" evidence="1">
    <location>
        <begin position="1"/>
        <end position="10"/>
    </location>
</feature>
<keyword evidence="3" id="KW-1185">Reference proteome</keyword>
<comment type="caution">
    <text evidence="2">The sequence shown here is derived from an EMBL/GenBank/DDBJ whole genome shotgun (WGS) entry which is preliminary data.</text>
</comment>
<evidence type="ECO:0000313" key="3">
    <source>
        <dbReference type="Proteomes" id="UP001165083"/>
    </source>
</evidence>
<feature type="region of interest" description="Disordered" evidence="1">
    <location>
        <begin position="49"/>
        <end position="68"/>
    </location>
</feature>
<organism evidence="2 3">
    <name type="scientific">Phytophthora lilii</name>
    <dbReference type="NCBI Taxonomy" id="2077276"/>
    <lineage>
        <taxon>Eukaryota</taxon>
        <taxon>Sar</taxon>
        <taxon>Stramenopiles</taxon>
        <taxon>Oomycota</taxon>
        <taxon>Peronosporomycetes</taxon>
        <taxon>Peronosporales</taxon>
        <taxon>Peronosporaceae</taxon>
        <taxon>Phytophthora</taxon>
    </lineage>
</organism>
<evidence type="ECO:0000256" key="1">
    <source>
        <dbReference type="SAM" id="MobiDB-lite"/>
    </source>
</evidence>
<proteinExistence type="predicted"/>
<dbReference type="EMBL" id="BSXW01000544">
    <property type="protein sequence ID" value="GMF25208.1"/>
    <property type="molecule type" value="Genomic_DNA"/>
</dbReference>
<accession>A0A9W6X144</accession>
<sequence length="215" mass="24525">MIDSGIQATPDTADRNLQARPDTTDINVQTRPETADRNLQVRPNTKAVNSNTDLAIPPETKTMDTEEQVDSRAWIKSLYTDNPNWVALRIQPIRRKNGKDDPRYRLGDKGSLISVIGDKKRFNYDTIDWVATEAKIRNIHYDGESNSNDEVGAMRGEENRIRTLMRLEGKKRPGDELEYLDVKLKDRRLNDIHFASKSTSTSSGNGKSRIKLLWI</sequence>
<evidence type="ECO:0000313" key="2">
    <source>
        <dbReference type="EMBL" id="GMF25208.1"/>
    </source>
</evidence>
<feature type="region of interest" description="Disordered" evidence="1">
    <location>
        <begin position="1"/>
        <end position="36"/>
    </location>
</feature>
<dbReference type="AlphaFoldDB" id="A0A9W6X144"/>
<dbReference type="Proteomes" id="UP001165083">
    <property type="component" value="Unassembled WGS sequence"/>
</dbReference>
<name>A0A9W6X144_9STRA</name>
<gene>
    <name evidence="2" type="ORF">Plil01_001038500</name>
</gene>
<reference evidence="2" key="1">
    <citation type="submission" date="2023-04" db="EMBL/GenBank/DDBJ databases">
        <title>Phytophthora lilii NBRC 32176.</title>
        <authorList>
            <person name="Ichikawa N."/>
            <person name="Sato H."/>
            <person name="Tonouchi N."/>
        </authorList>
    </citation>
    <scope>NUCLEOTIDE SEQUENCE</scope>
    <source>
        <strain evidence="2">NBRC 32176</strain>
    </source>
</reference>
<dbReference type="OrthoDB" id="10419586at2759"/>
<protein>
    <submittedName>
        <fullName evidence="2">Unnamed protein product</fullName>
    </submittedName>
</protein>